<accession>A0A8B8DBG0</accession>
<keyword evidence="6" id="KW-1185">Reference proteome</keyword>
<name>A0A8B8DBG0_CRAVI</name>
<organism evidence="6 7">
    <name type="scientific">Crassostrea virginica</name>
    <name type="common">Eastern oyster</name>
    <dbReference type="NCBI Taxonomy" id="6565"/>
    <lineage>
        <taxon>Eukaryota</taxon>
        <taxon>Metazoa</taxon>
        <taxon>Spiralia</taxon>
        <taxon>Lophotrochozoa</taxon>
        <taxon>Mollusca</taxon>
        <taxon>Bivalvia</taxon>
        <taxon>Autobranchia</taxon>
        <taxon>Pteriomorphia</taxon>
        <taxon>Ostreida</taxon>
        <taxon>Ostreoidea</taxon>
        <taxon>Ostreidae</taxon>
        <taxon>Crassostrea</taxon>
    </lineage>
</organism>
<evidence type="ECO:0000256" key="3">
    <source>
        <dbReference type="ARBA" id="ARBA00022478"/>
    </source>
</evidence>
<dbReference type="Proteomes" id="UP000694844">
    <property type="component" value="Chromosome 3"/>
</dbReference>
<dbReference type="GO" id="GO:0003677">
    <property type="term" value="F:DNA binding"/>
    <property type="evidence" value="ECO:0007669"/>
    <property type="project" value="InterPro"/>
</dbReference>
<keyword evidence="5" id="KW-0539">Nucleus</keyword>
<proteinExistence type="inferred from homology"/>
<dbReference type="RefSeq" id="XP_022324266.1">
    <property type="nucleotide sequence ID" value="XM_022468558.1"/>
</dbReference>
<dbReference type="AlphaFoldDB" id="A0A8B8DBG0"/>
<dbReference type="PANTHER" id="PTHR14440">
    <property type="entry name" value="DNA-DIRECTED RNA POLYMERASE I SUBUNIT RPA49"/>
    <property type="match status" value="1"/>
</dbReference>
<reference evidence="7" key="1">
    <citation type="submission" date="2025-08" db="UniProtKB">
        <authorList>
            <consortium name="RefSeq"/>
        </authorList>
    </citation>
    <scope>IDENTIFICATION</scope>
    <source>
        <tissue evidence="7">Whole sample</tissue>
    </source>
</reference>
<keyword evidence="3" id="KW-0240">DNA-directed RNA polymerase</keyword>
<comment type="similarity">
    <text evidence="2">Belongs to the eukaryotic RPA49/POLR1E RNA polymerase subunit family.</text>
</comment>
<evidence type="ECO:0000256" key="2">
    <source>
        <dbReference type="ARBA" id="ARBA00009430"/>
    </source>
</evidence>
<dbReference type="GO" id="GO:0006351">
    <property type="term" value="P:DNA-templated transcription"/>
    <property type="evidence" value="ECO:0007669"/>
    <property type="project" value="InterPro"/>
</dbReference>
<evidence type="ECO:0000313" key="6">
    <source>
        <dbReference type="Proteomes" id="UP000694844"/>
    </source>
</evidence>
<dbReference type="GO" id="GO:0000428">
    <property type="term" value="C:DNA-directed RNA polymerase complex"/>
    <property type="evidence" value="ECO:0007669"/>
    <property type="project" value="UniProtKB-KW"/>
</dbReference>
<dbReference type="GeneID" id="111125090"/>
<dbReference type="OrthoDB" id="532500at2759"/>
<evidence type="ECO:0000256" key="5">
    <source>
        <dbReference type="ARBA" id="ARBA00023242"/>
    </source>
</evidence>
<comment type="subcellular location">
    <subcellularLocation>
        <location evidence="1">Nucleus</location>
        <location evidence="1">Nucleolus</location>
    </subcellularLocation>
</comment>
<dbReference type="GO" id="GO:0005730">
    <property type="term" value="C:nucleolus"/>
    <property type="evidence" value="ECO:0007669"/>
    <property type="project" value="UniProtKB-SubCell"/>
</dbReference>
<keyword evidence="4" id="KW-0804">Transcription</keyword>
<evidence type="ECO:0000256" key="1">
    <source>
        <dbReference type="ARBA" id="ARBA00004604"/>
    </source>
</evidence>
<gene>
    <name evidence="7" type="primary">LOC111125090</name>
</gene>
<protein>
    <submittedName>
        <fullName evidence="7">DNA-directed RNA polymerase I subunit RPA49-like</fullName>
    </submittedName>
</protein>
<evidence type="ECO:0000256" key="4">
    <source>
        <dbReference type="ARBA" id="ARBA00023163"/>
    </source>
</evidence>
<evidence type="ECO:0000313" key="7">
    <source>
        <dbReference type="RefSeq" id="XP_022324266.1"/>
    </source>
</evidence>
<dbReference type="InterPro" id="IPR009668">
    <property type="entry name" value="RNA_pol-assoc_fac_A49-like"/>
</dbReference>
<dbReference type="KEGG" id="cvn:111125090"/>
<dbReference type="Pfam" id="PF06870">
    <property type="entry name" value="RNA_pol_I_A49"/>
    <property type="match status" value="1"/>
</dbReference>
<sequence>MSKVTLSYEKEEKAILAHFTNGTIDEKCTKRLHFGYFKGDQNDKKLKDRKMLVAETNEMSYVGQNYGPLASTMQRNCKYYVGVLDKTTGKMKICDAEIYQMHPKPSDIDDEAETISLPSSITEKTFVEKNDMLTSAFGSKKKQRALESRLKNQIKGKALDKAMSSVLSQASSVEAVEETDANTEYSIVPPINEGATTPREVYDMNYIIHPNEWAATSEASGTFFDATVDDIQEWRKENKYPKQILSLLSRMPKSEERRTEQATYITYLYYLIYLHNLKPSHLRGRDPLPLEWPDKVRFHLLRRFTQLISENSKQRVMPARLKDKLVSHILVLCLFLEEFSLELTNLQTDLNKTNEKITKHCQMLGCTMKVKKLNTDEGGAVVRWATLSLPLNLSAQQPAKRKHKR</sequence>